<dbReference type="PROSITE" id="PS51257">
    <property type="entry name" value="PROKAR_LIPOPROTEIN"/>
    <property type="match status" value="1"/>
</dbReference>
<comment type="caution">
    <text evidence="2">The sequence shown here is derived from an EMBL/GenBank/DDBJ whole genome shotgun (WGS) entry which is preliminary data.</text>
</comment>
<evidence type="ECO:0000313" key="2">
    <source>
        <dbReference type="EMBL" id="TWU20365.1"/>
    </source>
</evidence>
<dbReference type="OrthoDB" id="9972530at2"/>
<dbReference type="AlphaFoldDB" id="A0A5C6C8E0"/>
<feature type="chain" id="PRO_5023098313" evidence="1">
    <location>
        <begin position="20"/>
        <end position="96"/>
    </location>
</feature>
<dbReference type="RefSeq" id="WP_146453147.1">
    <property type="nucleotide sequence ID" value="NZ_SJPS01000015.1"/>
</dbReference>
<organism evidence="2 3">
    <name type="scientific">Bythopirellula polymerisocia</name>
    <dbReference type="NCBI Taxonomy" id="2528003"/>
    <lineage>
        <taxon>Bacteria</taxon>
        <taxon>Pseudomonadati</taxon>
        <taxon>Planctomycetota</taxon>
        <taxon>Planctomycetia</taxon>
        <taxon>Pirellulales</taxon>
        <taxon>Lacipirellulaceae</taxon>
        <taxon>Bythopirellula</taxon>
    </lineage>
</organism>
<gene>
    <name evidence="2" type="ORF">Pla144_49400</name>
</gene>
<keyword evidence="3" id="KW-1185">Reference proteome</keyword>
<protein>
    <submittedName>
        <fullName evidence="2">Uncharacterized protein</fullName>
    </submittedName>
</protein>
<accession>A0A5C6C8E0</accession>
<evidence type="ECO:0000256" key="1">
    <source>
        <dbReference type="SAM" id="SignalP"/>
    </source>
</evidence>
<reference evidence="2 3" key="1">
    <citation type="submission" date="2019-02" db="EMBL/GenBank/DDBJ databases">
        <title>Deep-cultivation of Planctomycetes and their phenomic and genomic characterization uncovers novel biology.</title>
        <authorList>
            <person name="Wiegand S."/>
            <person name="Jogler M."/>
            <person name="Boedeker C."/>
            <person name="Pinto D."/>
            <person name="Vollmers J."/>
            <person name="Rivas-Marin E."/>
            <person name="Kohn T."/>
            <person name="Peeters S.H."/>
            <person name="Heuer A."/>
            <person name="Rast P."/>
            <person name="Oberbeckmann S."/>
            <person name="Bunk B."/>
            <person name="Jeske O."/>
            <person name="Meyerdierks A."/>
            <person name="Storesund J.E."/>
            <person name="Kallscheuer N."/>
            <person name="Luecker S."/>
            <person name="Lage O.M."/>
            <person name="Pohl T."/>
            <person name="Merkel B.J."/>
            <person name="Hornburger P."/>
            <person name="Mueller R.-W."/>
            <person name="Bruemmer F."/>
            <person name="Labrenz M."/>
            <person name="Spormann A.M."/>
            <person name="Op Den Camp H."/>
            <person name="Overmann J."/>
            <person name="Amann R."/>
            <person name="Jetten M.S.M."/>
            <person name="Mascher T."/>
            <person name="Medema M.H."/>
            <person name="Devos D.P."/>
            <person name="Kaster A.-K."/>
            <person name="Ovreas L."/>
            <person name="Rohde M."/>
            <person name="Galperin M.Y."/>
            <person name="Jogler C."/>
        </authorList>
    </citation>
    <scope>NUCLEOTIDE SEQUENCE [LARGE SCALE GENOMIC DNA]</scope>
    <source>
        <strain evidence="2 3">Pla144</strain>
    </source>
</reference>
<keyword evidence="1" id="KW-0732">Signal</keyword>
<feature type="signal peptide" evidence="1">
    <location>
        <begin position="1"/>
        <end position="19"/>
    </location>
</feature>
<dbReference type="EMBL" id="SJPS01000015">
    <property type="protein sequence ID" value="TWU20365.1"/>
    <property type="molecule type" value="Genomic_DNA"/>
</dbReference>
<evidence type="ECO:0000313" key="3">
    <source>
        <dbReference type="Proteomes" id="UP000318437"/>
    </source>
</evidence>
<name>A0A5C6C8E0_9BACT</name>
<dbReference type="Proteomes" id="UP000318437">
    <property type="component" value="Unassembled WGS sequence"/>
</dbReference>
<sequence length="96" mass="10532" precursor="true">MSYRYLQNLLLLSVACLLAFESGQIRDLVRHDTSNGYSAEVAEEVDGSDCGTDSIAICDTAFVEIEVVFGKPCDRILIPDSFYEGPPLFLRGPPLS</sequence>
<proteinExistence type="predicted"/>